<comment type="subcellular location">
    <subcellularLocation>
        <location evidence="1">Cell membrane</location>
        <topology evidence="1">Multi-pass membrane protein</topology>
    </subcellularLocation>
</comment>
<dbReference type="InterPro" id="IPR004117">
    <property type="entry name" value="7tm6_olfct_rcpt"/>
</dbReference>
<keyword evidence="8" id="KW-0675">Receptor</keyword>
<keyword evidence="2" id="KW-1003">Cell membrane</keyword>
<protein>
    <submittedName>
        <fullName evidence="11">Uncharacterized protein</fullName>
    </submittedName>
</protein>
<keyword evidence="6 10" id="KW-1133">Transmembrane helix</keyword>
<dbReference type="AlphaFoldDB" id="A0A833W7Y6"/>
<keyword evidence="4 10" id="KW-0812">Transmembrane</keyword>
<dbReference type="GO" id="GO:0007165">
    <property type="term" value="P:signal transduction"/>
    <property type="evidence" value="ECO:0007669"/>
    <property type="project" value="UniProtKB-KW"/>
</dbReference>
<evidence type="ECO:0000256" key="10">
    <source>
        <dbReference type="SAM" id="Phobius"/>
    </source>
</evidence>
<dbReference type="PANTHER" id="PTHR21137:SF35">
    <property type="entry name" value="ODORANT RECEPTOR 19A-RELATED"/>
    <property type="match status" value="1"/>
</dbReference>
<evidence type="ECO:0000256" key="2">
    <source>
        <dbReference type="ARBA" id="ARBA00022475"/>
    </source>
</evidence>
<evidence type="ECO:0000313" key="12">
    <source>
        <dbReference type="Proteomes" id="UP000655588"/>
    </source>
</evidence>
<name>A0A833W7Y6_9HYME</name>
<sequence length="256" mass="29639">MVNVARISRKTTITCTILCQLVIVTYMLLRLFSLKYSDNKLFFRGYFPYDVTISPNYELTMIGQAIAMTCSSIFYSTVDTFIAMLILHACGQLSNLKEDLMKIHLYNKNNLHRTLKKIVQKHDNVNRFSETVENCFNLMLLFQMLGCIIQLCFQTFQAIVELEQRIVFQIIFLCIYTVTAMVQLLLYCYVGEKLTFESAIFQSIDIADTAYNCEWYSLPPKNARLLVIIMCRAVASPLKLTAGKFCWFTILLYSQI</sequence>
<feature type="transmembrane region" description="Helical" evidence="10">
    <location>
        <begin position="136"/>
        <end position="160"/>
    </location>
</feature>
<evidence type="ECO:0000256" key="1">
    <source>
        <dbReference type="ARBA" id="ARBA00004651"/>
    </source>
</evidence>
<keyword evidence="9" id="KW-0807">Transducer</keyword>
<gene>
    <name evidence="11" type="ORF">E2986_11811</name>
</gene>
<evidence type="ECO:0000256" key="7">
    <source>
        <dbReference type="ARBA" id="ARBA00023136"/>
    </source>
</evidence>
<evidence type="ECO:0000256" key="3">
    <source>
        <dbReference type="ARBA" id="ARBA00022606"/>
    </source>
</evidence>
<proteinExistence type="predicted"/>
<dbReference type="Pfam" id="PF02949">
    <property type="entry name" value="7tm_6"/>
    <property type="match status" value="1"/>
</dbReference>
<keyword evidence="7 10" id="KW-0472">Membrane</keyword>
<dbReference type="Proteomes" id="UP000655588">
    <property type="component" value="Unassembled WGS sequence"/>
</dbReference>
<evidence type="ECO:0000256" key="5">
    <source>
        <dbReference type="ARBA" id="ARBA00022725"/>
    </source>
</evidence>
<evidence type="ECO:0000313" key="11">
    <source>
        <dbReference type="EMBL" id="KAF3423718.1"/>
    </source>
</evidence>
<organism evidence="11 12">
    <name type="scientific">Frieseomelitta varia</name>
    <dbReference type="NCBI Taxonomy" id="561572"/>
    <lineage>
        <taxon>Eukaryota</taxon>
        <taxon>Metazoa</taxon>
        <taxon>Ecdysozoa</taxon>
        <taxon>Arthropoda</taxon>
        <taxon>Hexapoda</taxon>
        <taxon>Insecta</taxon>
        <taxon>Pterygota</taxon>
        <taxon>Neoptera</taxon>
        <taxon>Endopterygota</taxon>
        <taxon>Hymenoptera</taxon>
        <taxon>Apocrita</taxon>
        <taxon>Aculeata</taxon>
        <taxon>Apoidea</taxon>
        <taxon>Anthophila</taxon>
        <taxon>Apidae</taxon>
        <taxon>Frieseomelitta</taxon>
    </lineage>
</organism>
<evidence type="ECO:0000256" key="8">
    <source>
        <dbReference type="ARBA" id="ARBA00023170"/>
    </source>
</evidence>
<dbReference type="GO" id="GO:0005549">
    <property type="term" value="F:odorant binding"/>
    <property type="evidence" value="ECO:0007669"/>
    <property type="project" value="InterPro"/>
</dbReference>
<evidence type="ECO:0000256" key="4">
    <source>
        <dbReference type="ARBA" id="ARBA00022692"/>
    </source>
</evidence>
<dbReference type="GO" id="GO:0004984">
    <property type="term" value="F:olfactory receptor activity"/>
    <property type="evidence" value="ECO:0007669"/>
    <property type="project" value="InterPro"/>
</dbReference>
<feature type="transmembrane region" description="Helical" evidence="10">
    <location>
        <begin position="12"/>
        <end position="32"/>
    </location>
</feature>
<feature type="transmembrane region" description="Helical" evidence="10">
    <location>
        <begin position="65"/>
        <end position="87"/>
    </location>
</feature>
<keyword evidence="12" id="KW-1185">Reference proteome</keyword>
<dbReference type="EMBL" id="WNWW01000544">
    <property type="protein sequence ID" value="KAF3423718.1"/>
    <property type="molecule type" value="Genomic_DNA"/>
</dbReference>
<evidence type="ECO:0000256" key="6">
    <source>
        <dbReference type="ARBA" id="ARBA00022989"/>
    </source>
</evidence>
<reference evidence="11" key="1">
    <citation type="submission" date="2019-11" db="EMBL/GenBank/DDBJ databases">
        <title>The nuclear and mitochondrial genomes of Frieseomelitta varia - a highly eusocial stingless bee (Meliponini) with a permanently sterile worker caste.</title>
        <authorList>
            <person name="Freitas F.C.P."/>
            <person name="Lourenco A.P."/>
            <person name="Nunes F.M.F."/>
            <person name="Paschoal A.R."/>
            <person name="Abreu F.C.P."/>
            <person name="Barbin F.O."/>
            <person name="Bataglia L."/>
            <person name="Cardoso-Junior C.A.M."/>
            <person name="Cervoni M.S."/>
            <person name="Silva S.R."/>
            <person name="Dalarmi F."/>
            <person name="Del Lama M.A."/>
            <person name="Depintor T.S."/>
            <person name="Ferreira K.M."/>
            <person name="Goria P.S."/>
            <person name="Jaskot M.C."/>
            <person name="Lago D.C."/>
            <person name="Luna-Lucena D."/>
            <person name="Moda L.M."/>
            <person name="Nascimento L."/>
            <person name="Pedrino M."/>
            <person name="Rabico F.O."/>
            <person name="Sanches F.C."/>
            <person name="Santos D.E."/>
            <person name="Santos C.G."/>
            <person name="Vieira J."/>
            <person name="Lopes T.F."/>
            <person name="Barchuk A.R."/>
            <person name="Hartfelder K."/>
            <person name="Simoes Z.L.P."/>
            <person name="Bitondi M.M.G."/>
            <person name="Pinheiro D.G."/>
        </authorList>
    </citation>
    <scope>NUCLEOTIDE SEQUENCE</scope>
    <source>
        <strain evidence="11">USP_RPSP 00005682</strain>
        <tissue evidence="11">Whole individual</tissue>
    </source>
</reference>
<dbReference type="GO" id="GO:0005886">
    <property type="term" value="C:plasma membrane"/>
    <property type="evidence" value="ECO:0007669"/>
    <property type="project" value="UniProtKB-SubCell"/>
</dbReference>
<keyword evidence="3" id="KW-0716">Sensory transduction</keyword>
<accession>A0A833W7Y6</accession>
<feature type="transmembrane region" description="Helical" evidence="10">
    <location>
        <begin position="166"/>
        <end position="190"/>
    </location>
</feature>
<dbReference type="PANTHER" id="PTHR21137">
    <property type="entry name" value="ODORANT RECEPTOR"/>
    <property type="match status" value="1"/>
</dbReference>
<evidence type="ECO:0000256" key="9">
    <source>
        <dbReference type="ARBA" id="ARBA00023224"/>
    </source>
</evidence>
<comment type="caution">
    <text evidence="11">The sequence shown here is derived from an EMBL/GenBank/DDBJ whole genome shotgun (WGS) entry which is preliminary data.</text>
</comment>
<keyword evidence="5" id="KW-0552">Olfaction</keyword>